<feature type="transmembrane region" description="Helical" evidence="1">
    <location>
        <begin position="95"/>
        <end position="113"/>
    </location>
</feature>
<feature type="chain" id="PRO_5030897677" description="TraG N-terminal Proteobacteria domain-containing protein" evidence="2">
    <location>
        <begin position="20"/>
        <end position="545"/>
    </location>
</feature>
<evidence type="ECO:0000259" key="3">
    <source>
        <dbReference type="Pfam" id="PF07916"/>
    </source>
</evidence>
<organism evidence="4">
    <name type="scientific">Aerophobetes bacterium</name>
    <dbReference type="NCBI Taxonomy" id="2030807"/>
    <lineage>
        <taxon>Bacteria</taxon>
        <taxon>Candidatus Aerophobota</taxon>
    </lineage>
</organism>
<gene>
    <name evidence="4" type="ORF">ENG47_04105</name>
</gene>
<evidence type="ECO:0000256" key="2">
    <source>
        <dbReference type="SAM" id="SignalP"/>
    </source>
</evidence>
<evidence type="ECO:0000313" key="4">
    <source>
        <dbReference type="EMBL" id="HDN84921.1"/>
    </source>
</evidence>
<feature type="transmembrane region" description="Helical" evidence="1">
    <location>
        <begin position="69"/>
        <end position="88"/>
    </location>
</feature>
<accession>A0A7V0N065</accession>
<feature type="signal peptide" evidence="2">
    <location>
        <begin position="1"/>
        <end position="19"/>
    </location>
</feature>
<feature type="transmembrane region" description="Helical" evidence="1">
    <location>
        <begin position="372"/>
        <end position="394"/>
    </location>
</feature>
<sequence>MKKIIFILLILLSIKTASAQVTPVEPSTDAPWTNNPYTKLYVDSPVEIAVVGTALDETVAILHEGRYKYILMSIALIGLAIVVIQGFLSGNILPSIAYIIILLLLYSASTMSLGRIQVSSYSFAHNWDAQTLNLEHQPRETPILLWIGLSVTSYFQGLLTALADNTMYRFSGVLYRQYPYTLAEGLYEVYKSDLGDIVADNAIRRYIQSCIAPAVAREVEKYGEVRSQDINDIVKSAEDLLIVDDQSREVMTCKEYWKKWKSIVENDVNILVAKTEDAFNSTGKSAVRLEVARKVKSIEKVVGKSWKDIFFSVKMIKLIKDGAKIADDNSYFYEKSSGVMKFISGIFAKLTEWLGSFFGRLGADIAFRAMPYINAFTLSLALLAFPIILAFAFLPGGAKILFEYFRSLVWIQSWLPFMVLVKQLTNAFIKMNLINKVISAGTAGIIDEKVLSSISMSKDMALTVGSILVFSVPIITYGIIARGSLSGMLSAASSAVSTTARTAGSVFTGAVGIGIGAASKGAGTVVRAGSKATKNINPGNTFKGV</sequence>
<evidence type="ECO:0000256" key="1">
    <source>
        <dbReference type="SAM" id="Phobius"/>
    </source>
</evidence>
<feature type="transmembrane region" description="Helical" evidence="1">
    <location>
        <begin position="400"/>
        <end position="421"/>
    </location>
</feature>
<keyword evidence="1" id="KW-0812">Transmembrane</keyword>
<name>A0A7V0N065_UNCAE</name>
<dbReference type="EMBL" id="DRBC01000248">
    <property type="protein sequence ID" value="HDN84921.1"/>
    <property type="molecule type" value="Genomic_DNA"/>
</dbReference>
<proteinExistence type="predicted"/>
<feature type="domain" description="TraG N-terminal Proteobacteria" evidence="3">
    <location>
        <begin position="51"/>
        <end position="497"/>
    </location>
</feature>
<keyword evidence="1" id="KW-1133">Transmembrane helix</keyword>
<dbReference type="InterPro" id="IPR012931">
    <property type="entry name" value="TraG_N_Proteobacteria"/>
</dbReference>
<dbReference type="Pfam" id="PF07916">
    <property type="entry name" value="TraG_N"/>
    <property type="match status" value="1"/>
</dbReference>
<feature type="transmembrane region" description="Helical" evidence="1">
    <location>
        <begin position="460"/>
        <end position="480"/>
    </location>
</feature>
<keyword evidence="1" id="KW-0472">Membrane</keyword>
<reference evidence="4" key="1">
    <citation type="journal article" date="2020" name="mSystems">
        <title>Genome- and Community-Level Interaction Insights into Carbon Utilization and Element Cycling Functions of Hydrothermarchaeota in Hydrothermal Sediment.</title>
        <authorList>
            <person name="Zhou Z."/>
            <person name="Liu Y."/>
            <person name="Xu W."/>
            <person name="Pan J."/>
            <person name="Luo Z.H."/>
            <person name="Li M."/>
        </authorList>
    </citation>
    <scope>NUCLEOTIDE SEQUENCE [LARGE SCALE GENOMIC DNA]</scope>
    <source>
        <strain evidence="4">HyVt-219</strain>
    </source>
</reference>
<comment type="caution">
    <text evidence="4">The sequence shown here is derived from an EMBL/GenBank/DDBJ whole genome shotgun (WGS) entry which is preliminary data.</text>
</comment>
<keyword evidence="2" id="KW-0732">Signal</keyword>
<protein>
    <recommendedName>
        <fullName evidence="3">TraG N-terminal Proteobacteria domain-containing protein</fullName>
    </recommendedName>
</protein>
<dbReference type="AlphaFoldDB" id="A0A7V0N065"/>
<dbReference type="Proteomes" id="UP000885660">
    <property type="component" value="Unassembled WGS sequence"/>
</dbReference>